<reference evidence="1" key="1">
    <citation type="submission" date="2021-12" db="EMBL/GenBank/DDBJ databases">
        <authorList>
            <person name="Martin H S."/>
        </authorList>
    </citation>
    <scope>NUCLEOTIDE SEQUENCE</scope>
</reference>
<organism evidence="1 2">
    <name type="scientific">Brenthis ino</name>
    <name type="common">lesser marbled fritillary</name>
    <dbReference type="NCBI Taxonomy" id="405034"/>
    <lineage>
        <taxon>Eukaryota</taxon>
        <taxon>Metazoa</taxon>
        <taxon>Ecdysozoa</taxon>
        <taxon>Arthropoda</taxon>
        <taxon>Hexapoda</taxon>
        <taxon>Insecta</taxon>
        <taxon>Pterygota</taxon>
        <taxon>Neoptera</taxon>
        <taxon>Endopterygota</taxon>
        <taxon>Lepidoptera</taxon>
        <taxon>Glossata</taxon>
        <taxon>Ditrysia</taxon>
        <taxon>Papilionoidea</taxon>
        <taxon>Nymphalidae</taxon>
        <taxon>Heliconiinae</taxon>
        <taxon>Argynnini</taxon>
        <taxon>Brenthis</taxon>
    </lineage>
</organism>
<dbReference type="Proteomes" id="UP000838878">
    <property type="component" value="Chromosome 6"/>
</dbReference>
<accession>A0A8J9YG39</accession>
<feature type="non-terminal residue" evidence="1">
    <location>
        <position position="72"/>
    </location>
</feature>
<protein>
    <submittedName>
        <fullName evidence="1">Uncharacterized protein</fullName>
    </submittedName>
</protein>
<gene>
    <name evidence="1" type="ORF">BINO364_LOCUS11930</name>
</gene>
<evidence type="ECO:0000313" key="2">
    <source>
        <dbReference type="Proteomes" id="UP000838878"/>
    </source>
</evidence>
<dbReference type="EMBL" id="OV170226">
    <property type="protein sequence ID" value="CAH0726476.1"/>
    <property type="molecule type" value="Genomic_DNA"/>
</dbReference>
<dbReference type="AlphaFoldDB" id="A0A8J9YG39"/>
<keyword evidence="2" id="KW-1185">Reference proteome</keyword>
<evidence type="ECO:0000313" key="1">
    <source>
        <dbReference type="EMBL" id="CAH0726476.1"/>
    </source>
</evidence>
<proteinExistence type="predicted"/>
<sequence>MALCYIRQCARAAACRLVKRDHTRVRCEGSGRAPGAQRITHGQRGAAIHAYLPRCIDTRHSVYIAQIVSCIK</sequence>
<name>A0A8J9YG39_9NEOP</name>